<accession>A0AAV5EIW0</accession>
<keyword evidence="2" id="KW-1185">Reference proteome</keyword>
<dbReference type="AlphaFoldDB" id="A0AAV5EIW0"/>
<comment type="caution">
    <text evidence="1">The sequence shown here is derived from an EMBL/GenBank/DDBJ whole genome shotgun (WGS) entry which is preliminary data.</text>
</comment>
<gene>
    <name evidence="1" type="primary">gb09758</name>
    <name evidence="1" type="ORF">PR202_gb09758</name>
</gene>
<protein>
    <submittedName>
        <fullName evidence="1">Uncharacterized protein</fullName>
    </submittedName>
</protein>
<dbReference type="EMBL" id="BQKI01000075">
    <property type="protein sequence ID" value="GJN22210.1"/>
    <property type="molecule type" value="Genomic_DNA"/>
</dbReference>
<evidence type="ECO:0000313" key="1">
    <source>
        <dbReference type="EMBL" id="GJN22210.1"/>
    </source>
</evidence>
<organism evidence="1 2">
    <name type="scientific">Eleusine coracana subsp. coracana</name>
    <dbReference type="NCBI Taxonomy" id="191504"/>
    <lineage>
        <taxon>Eukaryota</taxon>
        <taxon>Viridiplantae</taxon>
        <taxon>Streptophyta</taxon>
        <taxon>Embryophyta</taxon>
        <taxon>Tracheophyta</taxon>
        <taxon>Spermatophyta</taxon>
        <taxon>Magnoliopsida</taxon>
        <taxon>Liliopsida</taxon>
        <taxon>Poales</taxon>
        <taxon>Poaceae</taxon>
        <taxon>PACMAD clade</taxon>
        <taxon>Chloridoideae</taxon>
        <taxon>Cynodonteae</taxon>
        <taxon>Eleusininae</taxon>
        <taxon>Eleusine</taxon>
    </lineage>
</organism>
<evidence type="ECO:0000313" key="2">
    <source>
        <dbReference type="Proteomes" id="UP001054889"/>
    </source>
</evidence>
<dbReference type="Proteomes" id="UP001054889">
    <property type="component" value="Unassembled WGS sequence"/>
</dbReference>
<dbReference type="PANTHER" id="PTHR34223">
    <property type="entry name" value="OS11G0201299 PROTEIN"/>
    <property type="match status" value="1"/>
</dbReference>
<name>A0AAV5EIW0_ELECO</name>
<proteinExistence type="predicted"/>
<dbReference type="InterPro" id="IPR053197">
    <property type="entry name" value="F-box_SCFL_complex_component"/>
</dbReference>
<sequence length="137" mass="15396">MPSLVTAFVWLGSDSLDYCEKTESWGCSYQHCAGCICAGNDTDDSVLLDGLSSATSIELIITDPKFIFRRDLRWCPTFTKLKTLVLNNWCVGTELHGLVCILQHTPVLQKLTLHLCKVDTVQIYSLYISVKSMMHAY</sequence>
<reference evidence="1" key="1">
    <citation type="journal article" date="2018" name="DNA Res.">
        <title>Multiple hybrid de novo genome assembly of finger millet, an orphan allotetraploid crop.</title>
        <authorList>
            <person name="Hatakeyama M."/>
            <person name="Aluri S."/>
            <person name="Balachadran M.T."/>
            <person name="Sivarajan S.R."/>
            <person name="Patrignani A."/>
            <person name="Gruter S."/>
            <person name="Poveda L."/>
            <person name="Shimizu-Inatsugi R."/>
            <person name="Baeten J."/>
            <person name="Francoijs K.J."/>
            <person name="Nataraja K.N."/>
            <person name="Reddy Y.A.N."/>
            <person name="Phadnis S."/>
            <person name="Ravikumar R.L."/>
            <person name="Schlapbach R."/>
            <person name="Sreeman S.M."/>
            <person name="Shimizu K.K."/>
        </authorList>
    </citation>
    <scope>NUCLEOTIDE SEQUENCE</scope>
</reference>
<dbReference type="PANTHER" id="PTHR34223:SF51">
    <property type="entry name" value="OS06G0556300 PROTEIN"/>
    <property type="match status" value="1"/>
</dbReference>
<reference evidence="1" key="2">
    <citation type="submission" date="2021-12" db="EMBL/GenBank/DDBJ databases">
        <title>Resequencing data analysis of finger millet.</title>
        <authorList>
            <person name="Hatakeyama M."/>
            <person name="Aluri S."/>
            <person name="Balachadran M.T."/>
            <person name="Sivarajan S.R."/>
            <person name="Poveda L."/>
            <person name="Shimizu-Inatsugi R."/>
            <person name="Schlapbach R."/>
            <person name="Sreeman S.M."/>
            <person name="Shimizu K.K."/>
        </authorList>
    </citation>
    <scope>NUCLEOTIDE SEQUENCE</scope>
</reference>